<gene>
    <name evidence="2" type="ORF">CPLU01_03164</name>
</gene>
<comment type="caution">
    <text evidence="2">The sequence shown here is derived from an EMBL/GenBank/DDBJ whole genome shotgun (WGS) entry which is preliminary data.</text>
</comment>
<organism evidence="2 3">
    <name type="scientific">Colletotrichum plurivorum</name>
    <dbReference type="NCBI Taxonomy" id="2175906"/>
    <lineage>
        <taxon>Eukaryota</taxon>
        <taxon>Fungi</taxon>
        <taxon>Dikarya</taxon>
        <taxon>Ascomycota</taxon>
        <taxon>Pezizomycotina</taxon>
        <taxon>Sordariomycetes</taxon>
        <taxon>Hypocreomycetidae</taxon>
        <taxon>Glomerellales</taxon>
        <taxon>Glomerellaceae</taxon>
        <taxon>Colletotrichum</taxon>
        <taxon>Colletotrichum orchidearum species complex</taxon>
    </lineage>
</organism>
<sequence>MVQATAQNILPDIHNRAAVYTNPTQRGRSRSRRPAGQRGANTCASLSTSSGRSGDFVGSSMALIRATTRAKTWAAVDSDSGEESVQLIDVLSRVSARNTFTSLGGDDGRREPMLWLAARSLGNRRDRSDTHDEDLDYNPFQSDYRLAPWGSQPGDAIWISPVGMGKVAS</sequence>
<dbReference type="EMBL" id="WIGO01000026">
    <property type="protein sequence ID" value="KAF6837300.1"/>
    <property type="molecule type" value="Genomic_DNA"/>
</dbReference>
<evidence type="ECO:0000313" key="3">
    <source>
        <dbReference type="Proteomes" id="UP000654918"/>
    </source>
</evidence>
<keyword evidence="3" id="KW-1185">Reference proteome</keyword>
<dbReference type="Proteomes" id="UP000654918">
    <property type="component" value="Unassembled WGS sequence"/>
</dbReference>
<reference evidence="2" key="1">
    <citation type="journal article" date="2020" name="Phytopathology">
        <title>Genome Sequence Resources of Colletotrichum truncatum, C. plurivorum, C. musicola, and C. sojae: Four Species Pathogenic to Soybean (Glycine max).</title>
        <authorList>
            <person name="Rogerio F."/>
            <person name="Boufleur T.R."/>
            <person name="Ciampi-Guillardi M."/>
            <person name="Sukno S.A."/>
            <person name="Thon M.R."/>
            <person name="Massola Junior N.S."/>
            <person name="Baroncelli R."/>
        </authorList>
    </citation>
    <scope>NUCLEOTIDE SEQUENCE</scope>
    <source>
        <strain evidence="2">LFN00145</strain>
    </source>
</reference>
<name>A0A8H6KU38_9PEZI</name>
<accession>A0A8H6KU38</accession>
<feature type="region of interest" description="Disordered" evidence="1">
    <location>
        <begin position="22"/>
        <end position="54"/>
    </location>
</feature>
<dbReference type="AlphaFoldDB" id="A0A8H6KU38"/>
<evidence type="ECO:0000313" key="2">
    <source>
        <dbReference type="EMBL" id="KAF6837300.1"/>
    </source>
</evidence>
<evidence type="ECO:0000256" key="1">
    <source>
        <dbReference type="SAM" id="MobiDB-lite"/>
    </source>
</evidence>
<feature type="compositionally biased region" description="Polar residues" evidence="1">
    <location>
        <begin position="39"/>
        <end position="52"/>
    </location>
</feature>
<proteinExistence type="predicted"/>
<protein>
    <submittedName>
        <fullName evidence="2">Uncharacterized protein</fullName>
    </submittedName>
</protein>